<dbReference type="Proteomes" id="UP000515159">
    <property type="component" value="Chromosome 4"/>
</dbReference>
<dbReference type="OrthoDB" id="432281at2759"/>
<evidence type="ECO:0000256" key="9">
    <source>
        <dbReference type="ARBA" id="ARBA00062391"/>
    </source>
</evidence>
<dbReference type="InterPro" id="IPR007858">
    <property type="entry name" value="Dpy-30_motif"/>
</dbReference>
<dbReference type="KEGG" id="gsh:117360045"/>
<dbReference type="CTD" id="143241"/>
<evidence type="ECO:0000256" key="7">
    <source>
        <dbReference type="ARBA" id="ARBA00023273"/>
    </source>
</evidence>
<dbReference type="GeneID" id="117360045"/>
<feature type="region of interest" description="Disordered" evidence="12">
    <location>
        <begin position="142"/>
        <end position="205"/>
    </location>
</feature>
<evidence type="ECO:0000256" key="2">
    <source>
        <dbReference type="ARBA" id="ARBA00010849"/>
    </source>
</evidence>
<dbReference type="PANTHER" id="PTHR23356:SF16">
    <property type="entry name" value="DPY30 DOMAIN CONTAINING 2"/>
    <property type="match status" value="1"/>
</dbReference>
<dbReference type="Pfam" id="PF05186">
    <property type="entry name" value="Dpy-30"/>
    <property type="match status" value="1"/>
</dbReference>
<proteinExistence type="inferred from homology"/>
<dbReference type="PANTHER" id="PTHR23356">
    <property type="entry name" value="DPY30-RELATED"/>
    <property type="match status" value="1"/>
</dbReference>
<evidence type="ECO:0000256" key="10">
    <source>
        <dbReference type="ARBA" id="ARBA00068754"/>
    </source>
</evidence>
<evidence type="ECO:0000313" key="15">
    <source>
        <dbReference type="RefSeq" id="XP_033799534.1"/>
    </source>
</evidence>
<evidence type="ECO:0000313" key="18">
    <source>
        <dbReference type="RefSeq" id="XP_033799538.1"/>
    </source>
</evidence>
<dbReference type="InterPro" id="IPR049630">
    <property type="entry name" value="DYDC-like_DD"/>
</dbReference>
<keyword evidence="4" id="KW-0282">Flagellum</keyword>
<accession>A0A6P8QQW5</accession>
<dbReference type="Gene3D" id="1.20.890.10">
    <property type="entry name" value="cAMP-dependent protein kinase regulatory subunit, dimerization-anchoring domain"/>
    <property type="match status" value="1"/>
</dbReference>
<feature type="coiled-coil region" evidence="11">
    <location>
        <begin position="45"/>
        <end position="106"/>
    </location>
</feature>
<comment type="similarity">
    <text evidence="2">Belongs to the dpy-30 family.</text>
</comment>
<name>A0A6P8QQW5_GEOSA</name>
<dbReference type="RefSeq" id="XP_033799535.1">
    <property type="nucleotide sequence ID" value="XM_033943644.1"/>
</dbReference>
<evidence type="ECO:0000256" key="1">
    <source>
        <dbReference type="ARBA" id="ARBA00004611"/>
    </source>
</evidence>
<dbReference type="FunFam" id="1.20.890.10:FF:000009">
    <property type="entry name" value="DPY30 domain-containing protein 1"/>
    <property type="match status" value="1"/>
</dbReference>
<evidence type="ECO:0000256" key="5">
    <source>
        <dbReference type="ARBA" id="ARBA00023069"/>
    </source>
</evidence>
<comment type="subunit">
    <text evidence="9">Component of the axonemal radial spoke complex 1 (RS1), at least composed of spoke head proteins RSPH1, RSPH3, RSPH9 and the cilia-specific component RSPH4A or sperm-specific component RSPH6A, spoke stalk proteins RSPH14, DNAJB13, DYDC1, ROPN1L and NME5, and the anchor protein IQUB. Interacts with SH3GL3.</text>
</comment>
<keyword evidence="3" id="KW-0963">Cytoplasm</keyword>
<dbReference type="RefSeq" id="XP_033799534.1">
    <property type="nucleotide sequence ID" value="XM_033943643.1"/>
</dbReference>
<comment type="subcellular location">
    <subcellularLocation>
        <location evidence="1">Cytoplasm</location>
        <location evidence="1">Cytoskeleton</location>
        <location evidence="1">Flagellum axoneme</location>
    </subcellularLocation>
</comment>
<evidence type="ECO:0000313" key="17">
    <source>
        <dbReference type="RefSeq" id="XP_033799536.1"/>
    </source>
</evidence>
<evidence type="ECO:0000256" key="3">
    <source>
        <dbReference type="ARBA" id="ARBA00022490"/>
    </source>
</evidence>
<dbReference type="GO" id="GO:0048188">
    <property type="term" value="C:Set1C/COMPASS complex"/>
    <property type="evidence" value="ECO:0007669"/>
    <property type="project" value="InterPro"/>
</dbReference>
<dbReference type="RefSeq" id="XP_033799533.1">
    <property type="nucleotide sequence ID" value="XM_033943642.1"/>
</dbReference>
<dbReference type="InterPro" id="IPR037856">
    <property type="entry name" value="Sdc1/DPY30"/>
</dbReference>
<evidence type="ECO:0000256" key="6">
    <source>
        <dbReference type="ARBA" id="ARBA00023212"/>
    </source>
</evidence>
<keyword evidence="7" id="KW-0966">Cell projection</keyword>
<dbReference type="RefSeq" id="XP_033799536.1">
    <property type="nucleotide sequence ID" value="XM_033943645.1"/>
</dbReference>
<keyword evidence="5" id="KW-0969">Cilium</keyword>
<evidence type="ECO:0000256" key="12">
    <source>
        <dbReference type="SAM" id="MobiDB-lite"/>
    </source>
</evidence>
<reference evidence="14 15" key="1">
    <citation type="submission" date="2025-04" db="UniProtKB">
        <authorList>
            <consortium name="RefSeq"/>
        </authorList>
    </citation>
    <scope>IDENTIFICATION</scope>
</reference>
<evidence type="ECO:0000313" key="13">
    <source>
        <dbReference type="Proteomes" id="UP000515159"/>
    </source>
</evidence>
<organism evidence="13 15">
    <name type="scientific">Geotrypetes seraphini</name>
    <name type="common">Gaboon caecilian</name>
    <name type="synonym">Caecilia seraphini</name>
    <dbReference type="NCBI Taxonomy" id="260995"/>
    <lineage>
        <taxon>Eukaryota</taxon>
        <taxon>Metazoa</taxon>
        <taxon>Chordata</taxon>
        <taxon>Craniata</taxon>
        <taxon>Vertebrata</taxon>
        <taxon>Euteleostomi</taxon>
        <taxon>Amphibia</taxon>
        <taxon>Gymnophiona</taxon>
        <taxon>Geotrypetes</taxon>
    </lineage>
</organism>
<feature type="compositionally biased region" description="Basic and acidic residues" evidence="12">
    <location>
        <begin position="155"/>
        <end position="205"/>
    </location>
</feature>
<dbReference type="RefSeq" id="XP_033799538.1">
    <property type="nucleotide sequence ID" value="XM_033943647.1"/>
</dbReference>
<keyword evidence="11" id="KW-0175">Coiled coil</keyword>
<evidence type="ECO:0000313" key="16">
    <source>
        <dbReference type="RefSeq" id="XP_033799535.1"/>
    </source>
</evidence>
<keyword evidence="6" id="KW-0206">Cytoskeleton</keyword>
<evidence type="ECO:0000256" key="8">
    <source>
        <dbReference type="ARBA" id="ARBA00058296"/>
    </source>
</evidence>
<protein>
    <recommendedName>
        <fullName evidence="10">DPY30 domain-containing protein 1</fullName>
    </recommendedName>
</protein>
<gene>
    <name evidence="14 15 16 17 18" type="primary">DYDC1</name>
</gene>
<evidence type="ECO:0000256" key="11">
    <source>
        <dbReference type="SAM" id="Coils"/>
    </source>
</evidence>
<dbReference type="CDD" id="cd22966">
    <property type="entry name" value="DD_DYDC-like"/>
    <property type="match status" value="1"/>
</dbReference>
<evidence type="ECO:0000313" key="14">
    <source>
        <dbReference type="RefSeq" id="XP_033799533.1"/>
    </source>
</evidence>
<sequence length="205" mass="23931">MAQLGMDSMYLKLCLGACLSEGLAEVAERRPVDPIEYLAHWLYKYRQNLNDIKKHKLEKEQLEKEREEARLELERLDKLREEEERLKAEEKKAQEKIKALEDYEKMLADDYDKTLAEEYDQILSEDYEKTLAELTDKYGAPNLSAVDESEEGAFESDKDVVDTPREDMDDKTDQESSKDQTDEASEQKDSSDQPDDKGEDYEKQI</sequence>
<keyword evidence="13" id="KW-1185">Reference proteome</keyword>
<evidence type="ECO:0000256" key="4">
    <source>
        <dbReference type="ARBA" id="ARBA00022846"/>
    </source>
</evidence>
<comment type="function">
    <text evidence="8">Functions as part of axonemal radial spoke complexes that play an important part in the motility of sperm and cilia. Plays a crucial role during acrosome biogenesis.</text>
</comment>
<dbReference type="AlphaFoldDB" id="A0A6P8QQW5"/>